<keyword evidence="3" id="KW-1185">Reference proteome</keyword>
<dbReference type="AlphaFoldDB" id="A0AA90NDG0"/>
<feature type="transmembrane region" description="Helical" evidence="1">
    <location>
        <begin position="143"/>
        <end position="163"/>
    </location>
</feature>
<protein>
    <submittedName>
        <fullName evidence="2">Uncharacterized protein</fullName>
    </submittedName>
</protein>
<evidence type="ECO:0000256" key="1">
    <source>
        <dbReference type="SAM" id="Phobius"/>
    </source>
</evidence>
<gene>
    <name evidence="2" type="ORF">Q7X28_10705</name>
</gene>
<evidence type="ECO:0000313" key="2">
    <source>
        <dbReference type="EMBL" id="MDP0398397.1"/>
    </source>
</evidence>
<keyword evidence="1" id="KW-0472">Membrane</keyword>
<comment type="caution">
    <text evidence="2">The sequence shown here is derived from an EMBL/GenBank/DDBJ whole genome shotgun (WGS) entry which is preliminary data.</text>
</comment>
<keyword evidence="1" id="KW-1133">Transmembrane helix</keyword>
<dbReference type="Proteomes" id="UP001178281">
    <property type="component" value="Unassembled WGS sequence"/>
</dbReference>
<proteinExistence type="predicted"/>
<organism evidence="2 3">
    <name type="scientific">Tsukamurella strandjordii</name>
    <dbReference type="NCBI Taxonomy" id="147577"/>
    <lineage>
        <taxon>Bacteria</taxon>
        <taxon>Bacillati</taxon>
        <taxon>Actinomycetota</taxon>
        <taxon>Actinomycetes</taxon>
        <taxon>Mycobacteriales</taxon>
        <taxon>Tsukamurellaceae</taxon>
        <taxon>Tsukamurella</taxon>
    </lineage>
</organism>
<name>A0AA90NDG0_9ACTN</name>
<reference evidence="2" key="1">
    <citation type="submission" date="2023-08" db="EMBL/GenBank/DDBJ databases">
        <title>The draft genome of Tsukamurella strandjordii strain 050030.</title>
        <authorList>
            <person name="Zhao F."/>
            <person name="Feng Y."/>
            <person name="Zong Z."/>
        </authorList>
    </citation>
    <scope>NUCLEOTIDE SEQUENCE</scope>
    <source>
        <strain evidence="2">050030</strain>
    </source>
</reference>
<dbReference type="RefSeq" id="WP_305111281.1">
    <property type="nucleotide sequence ID" value="NZ_JAUTIX010000003.1"/>
</dbReference>
<feature type="transmembrane region" description="Helical" evidence="1">
    <location>
        <begin position="91"/>
        <end position="110"/>
    </location>
</feature>
<feature type="transmembrane region" description="Helical" evidence="1">
    <location>
        <begin position="116"/>
        <end position="136"/>
    </location>
</feature>
<accession>A0AA90NDG0</accession>
<sequence>MNLVSKIVPAVLIQNVLSALASLLLVANAFGASPLQIASQTFTALGASMPSQVTRLAGLLTDSKWWVAAIPLAMTVVALAALASRLANTNGAFFAVAATGATPVVLWLAVISCQALPPRAAITLLTIFFAVSGIYLRGKNRAIVAVTLLFIAPLVAFVAAFRYGEIPVELDDPDGRILSRRPIGSDPMGRVREASMRPLFRETRTDTDR</sequence>
<keyword evidence="1" id="KW-0812">Transmembrane</keyword>
<dbReference type="EMBL" id="JAUTIX010000003">
    <property type="protein sequence ID" value="MDP0398397.1"/>
    <property type="molecule type" value="Genomic_DNA"/>
</dbReference>
<feature type="transmembrane region" description="Helical" evidence="1">
    <location>
        <begin position="65"/>
        <end position="84"/>
    </location>
</feature>
<evidence type="ECO:0000313" key="3">
    <source>
        <dbReference type="Proteomes" id="UP001178281"/>
    </source>
</evidence>